<dbReference type="Gene3D" id="2.160.20.20">
    <property type="match status" value="1"/>
</dbReference>
<dbReference type="AlphaFoldDB" id="A0A336NGE7"/>
<proteinExistence type="predicted"/>
<name>A0A336NGE7_BARGR</name>
<organism evidence="1 2">
    <name type="scientific">Bartonella grahamii</name>
    <dbReference type="NCBI Taxonomy" id="33045"/>
    <lineage>
        <taxon>Bacteria</taxon>
        <taxon>Pseudomonadati</taxon>
        <taxon>Pseudomonadota</taxon>
        <taxon>Alphaproteobacteria</taxon>
        <taxon>Hyphomicrobiales</taxon>
        <taxon>Bartonellaceae</taxon>
        <taxon>Bartonella</taxon>
    </lineage>
</organism>
<evidence type="ECO:0000313" key="1">
    <source>
        <dbReference type="EMBL" id="SSZ40740.1"/>
    </source>
</evidence>
<gene>
    <name evidence="1" type="ORF">NCTC12860_01896</name>
</gene>
<dbReference type="Proteomes" id="UP000253846">
    <property type="component" value="Unassembled WGS sequence"/>
</dbReference>
<accession>A0A336NGE7</accession>
<dbReference type="EMBL" id="UFTD01000002">
    <property type="protein sequence ID" value="SSZ40740.1"/>
    <property type="molecule type" value="Genomic_DNA"/>
</dbReference>
<evidence type="ECO:0000313" key="2">
    <source>
        <dbReference type="Proteomes" id="UP000253846"/>
    </source>
</evidence>
<protein>
    <submittedName>
        <fullName evidence="1">Uncharacterized protein</fullName>
    </submittedName>
</protein>
<dbReference type="InterPro" id="IPR012332">
    <property type="entry name" value="Autotransporter_pectin_lyase_C"/>
</dbReference>
<sequence length="91" mass="9515">MQVTSSSSNSKGLYTNGLHSTITMTGGTVTGELALNAENGGHIKVTDVSLTTTNGNGGGAGVDSANSMIELYMEIQRLRMLLSGFWQVMMA</sequence>
<reference evidence="1 2" key="1">
    <citation type="submission" date="2018-06" db="EMBL/GenBank/DDBJ databases">
        <authorList>
            <consortium name="Pathogen Informatics"/>
            <person name="Doyle S."/>
        </authorList>
    </citation>
    <scope>NUCLEOTIDE SEQUENCE [LARGE SCALE GENOMIC DNA]</scope>
    <source>
        <strain evidence="1 2">NCTC12860</strain>
    </source>
</reference>
<dbReference type="RefSeq" id="WP_143711775.1">
    <property type="nucleotide sequence ID" value="NZ_CACVBG010000010.1"/>
</dbReference>